<evidence type="ECO:0000313" key="1">
    <source>
        <dbReference type="EMBL" id="ASQ30792.1"/>
    </source>
</evidence>
<dbReference type="KEGG" id="cavi:CAV_1165"/>
<dbReference type="SUPFAM" id="SSF143011">
    <property type="entry name" value="RelE-like"/>
    <property type="match status" value="1"/>
</dbReference>
<dbReference type="Gene3D" id="3.30.2310.20">
    <property type="entry name" value="RelE-like"/>
    <property type="match status" value="1"/>
</dbReference>
<keyword evidence="2" id="KW-1185">Reference proteome</keyword>
<dbReference type="RefSeq" id="WP_094325597.1">
    <property type="nucleotide sequence ID" value="NZ_CP022347.1"/>
</dbReference>
<name>A0A222MZ14_9BACT</name>
<gene>
    <name evidence="1" type="ORF">CAV_1165</name>
</gene>
<evidence type="ECO:0000313" key="2">
    <source>
        <dbReference type="Proteomes" id="UP000201169"/>
    </source>
</evidence>
<organism evidence="1 2">
    <name type="scientific">Campylobacter avium LMG 24591</name>
    <dbReference type="NCBI Taxonomy" id="522484"/>
    <lineage>
        <taxon>Bacteria</taxon>
        <taxon>Pseudomonadati</taxon>
        <taxon>Campylobacterota</taxon>
        <taxon>Epsilonproteobacteria</taxon>
        <taxon>Campylobacterales</taxon>
        <taxon>Campylobacteraceae</taxon>
        <taxon>Campylobacter</taxon>
    </lineage>
</organism>
<dbReference type="InterPro" id="IPR035093">
    <property type="entry name" value="RelE/ParE_toxin_dom_sf"/>
</dbReference>
<sequence length="95" mass="11364">MTYEIIYDKNVIKFLDKLAKSNPRKFKGINYFLTNILPKAENPAKLANAKYLKGYDDNRYRWRLGDYRIIGIVENNTFKLIQIIKIAKRDENTYR</sequence>
<reference evidence="1 2" key="1">
    <citation type="submission" date="2017-07" db="EMBL/GenBank/DDBJ databases">
        <title>Analysis of two Campylobacter avium genomes and identification of a novel hippuricase gene.</title>
        <authorList>
            <person name="Miller W.G."/>
            <person name="Chapman M.H."/>
            <person name="Yee E."/>
            <person name="Revez J."/>
            <person name="Bono J.L."/>
            <person name="Rossi M."/>
        </authorList>
    </citation>
    <scope>NUCLEOTIDE SEQUENCE [LARGE SCALE GENOMIC DNA]</scope>
    <source>
        <strain evidence="1 2">LMG 24591</strain>
    </source>
</reference>
<accession>A0A222MZ14</accession>
<dbReference type="OrthoDB" id="5326046at2"/>
<dbReference type="EMBL" id="CP022347">
    <property type="protein sequence ID" value="ASQ30792.1"/>
    <property type="molecule type" value="Genomic_DNA"/>
</dbReference>
<proteinExistence type="predicted"/>
<dbReference type="Proteomes" id="UP000201169">
    <property type="component" value="Chromosome"/>
</dbReference>
<dbReference type="AlphaFoldDB" id="A0A222MZ14"/>
<protein>
    <submittedName>
        <fullName evidence="1">Toxin-antitoxin system, toxin component, RelE family</fullName>
    </submittedName>
</protein>